<gene>
    <name evidence="1" type="ORF">D3875_03400</name>
</gene>
<comment type="caution">
    <text evidence="1">The sequence shown here is derived from an EMBL/GenBank/DDBJ whole genome shotgun (WGS) entry which is preliminary data.</text>
</comment>
<proteinExistence type="predicted"/>
<dbReference type="RefSeq" id="WP_119761167.1">
    <property type="nucleotide sequence ID" value="NZ_QYUJ01000009.1"/>
</dbReference>
<dbReference type="AlphaFoldDB" id="A0A418VEV4"/>
<sequence>MTKNPQTRDEYKAAILHKIYRLVQAIELDDQAEYPVGIAQGIHYDTREFFNAERWKPRPVNASARARIPTGEVLTLRVQNWTPEPGDEQRCYSFVTGRLVEVGDVPYSRDDGARFQVIPTGKRNPREYTYRVGYGRSLKVWKGRLTEAQAAACVPLYEHEQAPPQQEKKAS</sequence>
<keyword evidence="2" id="KW-1185">Reference proteome</keyword>
<accession>A0A418VEV4</accession>
<protein>
    <submittedName>
        <fullName evidence="1">Uncharacterized protein</fullName>
    </submittedName>
</protein>
<reference evidence="1 2" key="1">
    <citation type="submission" date="2018-09" db="EMBL/GenBank/DDBJ databases">
        <authorList>
            <person name="Zhu H."/>
        </authorList>
    </citation>
    <scope>NUCLEOTIDE SEQUENCE [LARGE SCALE GENOMIC DNA]</scope>
    <source>
        <strain evidence="1 2">K2S05-167</strain>
    </source>
</reference>
<evidence type="ECO:0000313" key="1">
    <source>
        <dbReference type="EMBL" id="RJF74600.1"/>
    </source>
</evidence>
<dbReference type="Proteomes" id="UP000286287">
    <property type="component" value="Unassembled WGS sequence"/>
</dbReference>
<dbReference type="EMBL" id="QYUJ01000009">
    <property type="protein sequence ID" value="RJF74600.1"/>
    <property type="molecule type" value="Genomic_DNA"/>
</dbReference>
<name>A0A418VEV4_9DEIO</name>
<organism evidence="1 2">
    <name type="scientific">Deinococcus cavernae</name>
    <dbReference type="NCBI Taxonomy" id="2320857"/>
    <lineage>
        <taxon>Bacteria</taxon>
        <taxon>Thermotogati</taxon>
        <taxon>Deinococcota</taxon>
        <taxon>Deinococci</taxon>
        <taxon>Deinococcales</taxon>
        <taxon>Deinococcaceae</taxon>
        <taxon>Deinococcus</taxon>
    </lineage>
</organism>
<dbReference type="OrthoDB" id="64698at2"/>
<evidence type="ECO:0000313" key="2">
    <source>
        <dbReference type="Proteomes" id="UP000286287"/>
    </source>
</evidence>